<keyword evidence="6 7" id="KW-0998">Cell outer membrane</keyword>
<dbReference type="InterPro" id="IPR023997">
    <property type="entry name" value="TonB-dep_OMP_SusC/RagA_CS"/>
</dbReference>
<dbReference type="Pfam" id="PF07715">
    <property type="entry name" value="Plug"/>
    <property type="match status" value="1"/>
</dbReference>
<dbReference type="InterPro" id="IPR012910">
    <property type="entry name" value="Plug_dom"/>
</dbReference>
<evidence type="ECO:0000256" key="2">
    <source>
        <dbReference type="ARBA" id="ARBA00022448"/>
    </source>
</evidence>
<dbReference type="RefSeq" id="WP_184160185.1">
    <property type="nucleotide sequence ID" value="NZ_JACHLC010000001.1"/>
</dbReference>
<evidence type="ECO:0000256" key="5">
    <source>
        <dbReference type="ARBA" id="ARBA00023136"/>
    </source>
</evidence>
<feature type="domain" description="TonB-dependent receptor plug" evidence="8">
    <location>
        <begin position="50"/>
        <end position="156"/>
    </location>
</feature>
<reference evidence="9 10" key="1">
    <citation type="submission" date="2020-08" db="EMBL/GenBank/DDBJ databases">
        <title>Functional genomics of gut bacteria from endangered species of beetles.</title>
        <authorList>
            <person name="Carlos-Shanley C."/>
        </authorList>
    </citation>
    <scope>NUCLEOTIDE SEQUENCE [LARGE SCALE GENOMIC DNA]</scope>
    <source>
        <strain evidence="9 10">S00136</strain>
    </source>
</reference>
<sequence length="925" mass="102951">MNLRISRSLGVVAVLYFTANFSAQTKVKDTVPKENKIDEIVMIGYGGVKKQNLTSAVSTVKSESFEDRPIYNVGQALQGNAAGVNVIQSSGKPGAAIDVKIRGNNSISSSVSPLYVVDGIQTFDISGINPDDITDMTILKDATSAAIYGINGSSGVVIITTKRGKANRSQLAFNAYWGISKTVNNIDVLNLDQYKTLMNEINPSYLTTINNPRYEGINTNWRDEVFRTGFDQNYNINYSFGNENVRAYTALGYQGIDGIIDPARFDRISAKMNLDAKITNWLKLTGNFNYINTSLKNTNDNLGTSRGGVILSALNTPSFLPIYGSQLKVRDTDANGSYLDGYKDGQFALNPFQSSWENPVAYQSRQNETQTQRFMSNLGLEVNLLKNLVWKPMVSFDLIDVTNDQFTDGYQTSYGRQQKGIGGKYLSTYQDLNVENTLTYTIKSGAHDLALLGGNQIHEKRNSWNNFEGNNFPEGTTFFDYNTVIDNKRETLVKEHLRELSFFGRALYTYDNKYTIMGVFRYNGSSALAPGNKWGFFPGVSAAWTVSNEDFLAGNKILSELKLRGGWGQSGNASGIPPYSHYNLERVSRVGPDGIWNTYQWDSSDLGWETTTDTNVGLDFGFLNNKIKLTADAYKRKTKNLIVPIRMGSLGNILKNVGDMENQGLELGLNTQNFKGENFSWNTNFNISFTKNKVTSLKYQPNIDKANIETVGATLVRFTPGQPISSFYGYQVSHVDSQTGDLVYKDLNGNGIFDPNDRTIIGNPNPDFSFGFTNNFSYKNWYLDVLVTGSYGGEIYNASRFDLEMMNDFKNQSTAVLNRWTTPGQITNTPRANSATAQYVSDRFVEDGSFIRIKSATLGYNFLTPFKGVSKINLYVTGQNLLTWTNYTGFDPEVNAFNTTNGVSGVDYGTYPQVRTFIFGLKANF</sequence>
<evidence type="ECO:0000256" key="7">
    <source>
        <dbReference type="PROSITE-ProRule" id="PRU01360"/>
    </source>
</evidence>
<dbReference type="SUPFAM" id="SSF56935">
    <property type="entry name" value="Porins"/>
    <property type="match status" value="1"/>
</dbReference>
<keyword evidence="5 7" id="KW-0472">Membrane</keyword>
<dbReference type="Gene3D" id="2.40.170.20">
    <property type="entry name" value="TonB-dependent receptor, beta-barrel domain"/>
    <property type="match status" value="1"/>
</dbReference>
<dbReference type="InterPro" id="IPR039426">
    <property type="entry name" value="TonB-dep_rcpt-like"/>
</dbReference>
<dbReference type="EMBL" id="JACHLC010000001">
    <property type="protein sequence ID" value="MBB6369745.1"/>
    <property type="molecule type" value="Genomic_DNA"/>
</dbReference>
<comment type="caution">
    <text evidence="9">The sequence shown here is derived from an EMBL/GenBank/DDBJ whole genome shotgun (WGS) entry which is preliminary data.</text>
</comment>
<keyword evidence="10" id="KW-1185">Reference proteome</keyword>
<gene>
    <name evidence="9" type="ORF">HNP36_000798</name>
</gene>
<dbReference type="NCBIfam" id="TIGR04056">
    <property type="entry name" value="OMP_RagA_SusC"/>
    <property type="match status" value="1"/>
</dbReference>
<dbReference type="InterPro" id="IPR037066">
    <property type="entry name" value="Plug_dom_sf"/>
</dbReference>
<evidence type="ECO:0000313" key="10">
    <source>
        <dbReference type="Proteomes" id="UP000589738"/>
    </source>
</evidence>
<proteinExistence type="inferred from homology"/>
<comment type="similarity">
    <text evidence="7">Belongs to the TonB-dependent receptor family.</text>
</comment>
<keyword evidence="3 7" id="KW-1134">Transmembrane beta strand</keyword>
<dbReference type="Proteomes" id="UP000589738">
    <property type="component" value="Unassembled WGS sequence"/>
</dbReference>
<organism evidence="9 10">
    <name type="scientific">Chryseobacterium shigense</name>
    <dbReference type="NCBI Taxonomy" id="297244"/>
    <lineage>
        <taxon>Bacteria</taxon>
        <taxon>Pseudomonadati</taxon>
        <taxon>Bacteroidota</taxon>
        <taxon>Flavobacteriia</taxon>
        <taxon>Flavobacteriales</taxon>
        <taxon>Weeksellaceae</taxon>
        <taxon>Chryseobacterium group</taxon>
        <taxon>Chryseobacterium</taxon>
    </lineage>
</organism>
<dbReference type="NCBIfam" id="TIGR04057">
    <property type="entry name" value="SusC_RagA_signa"/>
    <property type="match status" value="1"/>
</dbReference>
<evidence type="ECO:0000313" key="9">
    <source>
        <dbReference type="EMBL" id="MBB6369745.1"/>
    </source>
</evidence>
<dbReference type="InterPro" id="IPR036942">
    <property type="entry name" value="Beta-barrel_TonB_sf"/>
</dbReference>
<name>A0A841NFU7_9FLAO</name>
<keyword evidence="2 7" id="KW-0813">Transport</keyword>
<evidence type="ECO:0000256" key="1">
    <source>
        <dbReference type="ARBA" id="ARBA00004571"/>
    </source>
</evidence>
<keyword evidence="4 7" id="KW-0812">Transmembrane</keyword>
<accession>A0A841NFU7</accession>
<protein>
    <submittedName>
        <fullName evidence="9">TonB-linked SusC/RagA family outer membrane protein</fullName>
    </submittedName>
</protein>
<dbReference type="Gene3D" id="2.170.130.10">
    <property type="entry name" value="TonB-dependent receptor, plug domain"/>
    <property type="match status" value="1"/>
</dbReference>
<comment type="subcellular location">
    <subcellularLocation>
        <location evidence="1 7">Cell outer membrane</location>
        <topology evidence="1 7">Multi-pass membrane protein</topology>
    </subcellularLocation>
</comment>
<dbReference type="PROSITE" id="PS52016">
    <property type="entry name" value="TONB_DEPENDENT_REC_3"/>
    <property type="match status" value="1"/>
</dbReference>
<evidence type="ECO:0000256" key="4">
    <source>
        <dbReference type="ARBA" id="ARBA00022692"/>
    </source>
</evidence>
<dbReference type="GO" id="GO:0009279">
    <property type="term" value="C:cell outer membrane"/>
    <property type="evidence" value="ECO:0007669"/>
    <property type="project" value="UniProtKB-SubCell"/>
</dbReference>
<evidence type="ECO:0000256" key="3">
    <source>
        <dbReference type="ARBA" id="ARBA00022452"/>
    </source>
</evidence>
<evidence type="ECO:0000256" key="6">
    <source>
        <dbReference type="ARBA" id="ARBA00023237"/>
    </source>
</evidence>
<dbReference type="InterPro" id="IPR023996">
    <property type="entry name" value="TonB-dep_OMP_SusC/RagA"/>
</dbReference>
<evidence type="ECO:0000259" key="8">
    <source>
        <dbReference type="Pfam" id="PF07715"/>
    </source>
</evidence>
<dbReference type="AlphaFoldDB" id="A0A841NFU7"/>